<keyword evidence="4" id="KW-0547">Nucleotide-binding</keyword>
<dbReference type="EC" id="2.7.11.1" evidence="1"/>
<dbReference type="PROSITE" id="PS50011">
    <property type="entry name" value="PROTEIN_KINASE_DOM"/>
    <property type="match status" value="1"/>
</dbReference>
<dbReference type="GO" id="GO:0005634">
    <property type="term" value="C:nucleus"/>
    <property type="evidence" value="ECO:0007669"/>
    <property type="project" value="TreeGrafter"/>
</dbReference>
<keyword evidence="3" id="KW-0808">Transferase</keyword>
<evidence type="ECO:0000256" key="5">
    <source>
        <dbReference type="ARBA" id="ARBA00022777"/>
    </source>
</evidence>
<evidence type="ECO:0000256" key="3">
    <source>
        <dbReference type="ARBA" id="ARBA00022679"/>
    </source>
</evidence>
<dbReference type="GO" id="GO:0004674">
    <property type="term" value="F:protein serine/threonine kinase activity"/>
    <property type="evidence" value="ECO:0007669"/>
    <property type="project" value="UniProtKB-KW"/>
</dbReference>
<dbReference type="InterPro" id="IPR011009">
    <property type="entry name" value="Kinase-like_dom_sf"/>
</dbReference>
<dbReference type="GO" id="GO:0005737">
    <property type="term" value="C:cytoplasm"/>
    <property type="evidence" value="ECO:0007669"/>
    <property type="project" value="TreeGrafter"/>
</dbReference>
<organism evidence="10">
    <name type="scientific">Rosellinia necatrix</name>
    <name type="common">White root-rot fungus</name>
    <dbReference type="NCBI Taxonomy" id="77044"/>
    <lineage>
        <taxon>Eukaryota</taxon>
        <taxon>Fungi</taxon>
        <taxon>Dikarya</taxon>
        <taxon>Ascomycota</taxon>
        <taxon>Pezizomycotina</taxon>
        <taxon>Sordariomycetes</taxon>
        <taxon>Xylariomycetidae</taxon>
        <taxon>Xylariales</taxon>
        <taxon>Xylariaceae</taxon>
        <taxon>Rosellinia</taxon>
    </lineage>
</organism>
<comment type="catalytic activity">
    <reaction evidence="8">
        <text>L-seryl-[protein] + ATP = O-phospho-L-seryl-[protein] + ADP + H(+)</text>
        <dbReference type="Rhea" id="RHEA:17989"/>
        <dbReference type="Rhea" id="RHEA-COMP:9863"/>
        <dbReference type="Rhea" id="RHEA-COMP:11604"/>
        <dbReference type="ChEBI" id="CHEBI:15378"/>
        <dbReference type="ChEBI" id="CHEBI:29999"/>
        <dbReference type="ChEBI" id="CHEBI:30616"/>
        <dbReference type="ChEBI" id="CHEBI:83421"/>
        <dbReference type="ChEBI" id="CHEBI:456216"/>
        <dbReference type="EC" id="2.7.11.1"/>
    </reaction>
</comment>
<keyword evidence="6" id="KW-0067">ATP-binding</keyword>
<dbReference type="PANTHER" id="PTHR47634:SF9">
    <property type="entry name" value="PROTEIN KINASE DOMAIN-CONTAINING PROTEIN-RELATED"/>
    <property type="match status" value="1"/>
</dbReference>
<feature type="domain" description="Protein kinase" evidence="9">
    <location>
        <begin position="48"/>
        <end position="570"/>
    </location>
</feature>
<name>A0A1W2TJP0_ROSNE</name>
<dbReference type="GO" id="GO:0005524">
    <property type="term" value="F:ATP binding"/>
    <property type="evidence" value="ECO:0007669"/>
    <property type="project" value="UniProtKB-KW"/>
</dbReference>
<evidence type="ECO:0000256" key="7">
    <source>
        <dbReference type="ARBA" id="ARBA00047899"/>
    </source>
</evidence>
<dbReference type="OMA" id="WHEMSES"/>
<dbReference type="Gene3D" id="3.30.200.20">
    <property type="entry name" value="Phosphorylase Kinase, domain 1"/>
    <property type="match status" value="1"/>
</dbReference>
<dbReference type="Proteomes" id="UP000054516">
    <property type="component" value="Unassembled WGS sequence"/>
</dbReference>
<accession>A0A1W2TJP0</accession>
<sequence length="578" mass="66139">MDPSDTNDRGSVSGELPADARVEDITRYVTGGFHPIHLGDRMGQDERFEVHHKLGHTDTCTVWLCLDHQNQRHVGVKVFQARKSIESHPEIEALQLFEGVSREELRSNRIFTIEEHFWIDGPNGRHLCFVVPVLGPPISYGLPGMDLDTPDLLTDLCLQASQTLKYLHDKKICHGDFRPDHMRMQLNSDAMSRVKIYDLFGEPKVWYLNDYKNEDGGRRPHYLVEPARVAGLEEKYRTGKIAVDSFSAAYRENDATKPKILDVQYTPPEIRFLKKSSGFSSDIWSLASTIHLVRTSKRLLASLDSKSSLVSWLAWAYGPFPQGYWNAVGEHLTSDSAVPVFTANTIPQGPPTTPEGHYARQVATDPAGYPREWGEHRKRVVAPLLGDEETPRSIQQRELLQEKKDRSKYLRIKLPRDSKPWTNFQVRRKRLTGFESLLHKDLSKERQWYEDTDALNGKVEDMPRINPSAKERVRMCRRTMPAALRIVMAKRPRTGDDGAQPTPKRAKLCAAEHDLRDLVERVERDDGRTKLSCRLQPGEVDLLASLLRDMLKNDSSERIDVDEVVRHGWFAESRKRLA</sequence>
<dbReference type="GO" id="GO:0000245">
    <property type="term" value="P:spliceosomal complex assembly"/>
    <property type="evidence" value="ECO:0007669"/>
    <property type="project" value="TreeGrafter"/>
</dbReference>
<dbReference type="EMBL" id="DF977474">
    <property type="protein sequence ID" value="GAP88437.2"/>
    <property type="molecule type" value="Genomic_DNA"/>
</dbReference>
<reference evidence="10" key="1">
    <citation type="submission" date="2016-03" db="EMBL/GenBank/DDBJ databases">
        <title>Draft genome sequence of Rosellinia necatrix.</title>
        <authorList>
            <person name="Kanematsu S."/>
        </authorList>
    </citation>
    <scope>NUCLEOTIDE SEQUENCE [LARGE SCALE GENOMIC DNA]</scope>
    <source>
        <strain evidence="10">W97</strain>
    </source>
</reference>
<dbReference type="OrthoDB" id="5979581at2759"/>
<evidence type="ECO:0000313" key="11">
    <source>
        <dbReference type="Proteomes" id="UP000054516"/>
    </source>
</evidence>
<dbReference type="InterPro" id="IPR051334">
    <property type="entry name" value="SRPK"/>
</dbReference>
<gene>
    <name evidence="10" type="ORF">SAMD00023353_2901170</name>
</gene>
<dbReference type="GO" id="GO:0035556">
    <property type="term" value="P:intracellular signal transduction"/>
    <property type="evidence" value="ECO:0007669"/>
    <property type="project" value="TreeGrafter"/>
</dbReference>
<evidence type="ECO:0000256" key="2">
    <source>
        <dbReference type="ARBA" id="ARBA00022527"/>
    </source>
</evidence>
<dbReference type="Gene3D" id="1.10.510.10">
    <property type="entry name" value="Transferase(Phosphotransferase) domain 1"/>
    <property type="match status" value="1"/>
</dbReference>
<dbReference type="STRING" id="77044.A0A1W2TJP0"/>
<keyword evidence="5 10" id="KW-0418">Kinase</keyword>
<evidence type="ECO:0000256" key="1">
    <source>
        <dbReference type="ARBA" id="ARBA00012513"/>
    </source>
</evidence>
<dbReference type="PANTHER" id="PTHR47634">
    <property type="entry name" value="PROTEIN KINASE DOMAIN-CONTAINING PROTEIN-RELATED"/>
    <property type="match status" value="1"/>
</dbReference>
<protein>
    <recommendedName>
        <fullName evidence="1">non-specific serine/threonine protein kinase</fullName>
        <ecNumber evidence="1">2.7.11.1</ecNumber>
    </recommendedName>
</protein>
<dbReference type="SMART" id="SM00220">
    <property type="entry name" value="S_TKc"/>
    <property type="match status" value="1"/>
</dbReference>
<proteinExistence type="predicted"/>
<comment type="catalytic activity">
    <reaction evidence="7">
        <text>L-threonyl-[protein] + ATP = O-phospho-L-threonyl-[protein] + ADP + H(+)</text>
        <dbReference type="Rhea" id="RHEA:46608"/>
        <dbReference type="Rhea" id="RHEA-COMP:11060"/>
        <dbReference type="Rhea" id="RHEA-COMP:11605"/>
        <dbReference type="ChEBI" id="CHEBI:15378"/>
        <dbReference type="ChEBI" id="CHEBI:30013"/>
        <dbReference type="ChEBI" id="CHEBI:30616"/>
        <dbReference type="ChEBI" id="CHEBI:61977"/>
        <dbReference type="ChEBI" id="CHEBI:456216"/>
        <dbReference type="EC" id="2.7.11.1"/>
    </reaction>
</comment>
<dbReference type="SUPFAM" id="SSF56112">
    <property type="entry name" value="Protein kinase-like (PK-like)"/>
    <property type="match status" value="1"/>
</dbReference>
<dbReference type="InterPro" id="IPR000719">
    <property type="entry name" value="Prot_kinase_dom"/>
</dbReference>
<evidence type="ECO:0000259" key="9">
    <source>
        <dbReference type="PROSITE" id="PS50011"/>
    </source>
</evidence>
<evidence type="ECO:0000256" key="6">
    <source>
        <dbReference type="ARBA" id="ARBA00022840"/>
    </source>
</evidence>
<keyword evidence="11" id="KW-1185">Reference proteome</keyword>
<evidence type="ECO:0000313" key="10">
    <source>
        <dbReference type="EMBL" id="GAP88437.2"/>
    </source>
</evidence>
<evidence type="ECO:0000256" key="8">
    <source>
        <dbReference type="ARBA" id="ARBA00048679"/>
    </source>
</evidence>
<dbReference type="GO" id="GO:0050684">
    <property type="term" value="P:regulation of mRNA processing"/>
    <property type="evidence" value="ECO:0007669"/>
    <property type="project" value="TreeGrafter"/>
</dbReference>
<dbReference type="AlphaFoldDB" id="A0A1W2TJP0"/>
<keyword evidence="2" id="KW-0723">Serine/threonine-protein kinase</keyword>
<evidence type="ECO:0000256" key="4">
    <source>
        <dbReference type="ARBA" id="ARBA00022741"/>
    </source>
</evidence>